<sequence length="135" mass="14800">MKKLTAFFALVCGLVFSASPANAAANGLANAPLLSGSGSWDYIGWDTFTKESEIFRSGGGDFKYCRDKYDSGTDVIELWEYDPESYNDYVGSRSVAPGDCEVFNSIGGFTDGTDGQAEFFLKKSSTRYANVYFYD</sequence>
<dbReference type="EMBL" id="JAIWJX010000002">
    <property type="protein sequence ID" value="MCK6258967.1"/>
    <property type="molecule type" value="Genomic_DNA"/>
</dbReference>
<accession>A0A9X1XDQ0</accession>
<feature type="signal peptide" evidence="1">
    <location>
        <begin position="1"/>
        <end position="23"/>
    </location>
</feature>
<evidence type="ECO:0000313" key="2">
    <source>
        <dbReference type="EMBL" id="MCK6258967.1"/>
    </source>
</evidence>
<name>A0A9X1XDQ0_9BACL</name>
<proteinExistence type="predicted"/>
<dbReference type="Proteomes" id="UP001139011">
    <property type="component" value="Unassembled WGS sequence"/>
</dbReference>
<organism evidence="2 3">
    <name type="scientific">Fictibacillus marinisediminis</name>
    <dbReference type="NCBI Taxonomy" id="2878389"/>
    <lineage>
        <taxon>Bacteria</taxon>
        <taxon>Bacillati</taxon>
        <taxon>Bacillota</taxon>
        <taxon>Bacilli</taxon>
        <taxon>Bacillales</taxon>
        <taxon>Fictibacillaceae</taxon>
        <taxon>Fictibacillus</taxon>
    </lineage>
</organism>
<dbReference type="RefSeq" id="WP_248254194.1">
    <property type="nucleotide sequence ID" value="NZ_JAIWJX010000002.1"/>
</dbReference>
<evidence type="ECO:0000313" key="3">
    <source>
        <dbReference type="Proteomes" id="UP001139011"/>
    </source>
</evidence>
<dbReference type="AlphaFoldDB" id="A0A9X1XDQ0"/>
<reference evidence="2" key="1">
    <citation type="submission" date="2021-09" db="EMBL/GenBank/DDBJ databases">
        <title>Genome analysis of Fictibacillus sp. KIGAM418 isolated from marine sediment.</title>
        <authorList>
            <person name="Seo M.-J."/>
            <person name="Cho E.-S."/>
            <person name="Hwang C.Y."/>
        </authorList>
    </citation>
    <scope>NUCLEOTIDE SEQUENCE</scope>
    <source>
        <strain evidence="2">KIGAM418</strain>
    </source>
</reference>
<feature type="chain" id="PRO_5040849205" evidence="1">
    <location>
        <begin position="24"/>
        <end position="135"/>
    </location>
</feature>
<gene>
    <name evidence="2" type="ORF">LCY76_20560</name>
</gene>
<evidence type="ECO:0000256" key="1">
    <source>
        <dbReference type="SAM" id="SignalP"/>
    </source>
</evidence>
<keyword evidence="1" id="KW-0732">Signal</keyword>
<keyword evidence="3" id="KW-1185">Reference proteome</keyword>
<comment type="caution">
    <text evidence="2">The sequence shown here is derived from an EMBL/GenBank/DDBJ whole genome shotgun (WGS) entry which is preliminary data.</text>
</comment>
<protein>
    <submittedName>
        <fullName evidence="2">Uncharacterized protein</fullName>
    </submittedName>
</protein>